<keyword evidence="1" id="KW-0472">Membrane</keyword>
<gene>
    <name evidence="2" type="ORF">FE782_03490</name>
</gene>
<name>A0A5R9GGP9_9BACL</name>
<dbReference type="PANTHER" id="PTHR40031:SF1">
    <property type="entry name" value="MEMBRANE-BOUND METAL-DEPENDENT HYDROLASE"/>
    <property type="match status" value="1"/>
</dbReference>
<feature type="transmembrane region" description="Helical" evidence="1">
    <location>
        <begin position="155"/>
        <end position="175"/>
    </location>
</feature>
<protein>
    <submittedName>
        <fullName evidence="2">Metal-dependent hydrolase</fullName>
    </submittedName>
</protein>
<dbReference type="RefSeq" id="WP_138192560.1">
    <property type="nucleotide sequence ID" value="NZ_VCIW01000002.1"/>
</dbReference>
<proteinExistence type="predicted"/>
<dbReference type="InterPro" id="IPR007404">
    <property type="entry name" value="YdjM-like"/>
</dbReference>
<dbReference type="GO" id="GO:0016787">
    <property type="term" value="F:hydrolase activity"/>
    <property type="evidence" value="ECO:0007669"/>
    <property type="project" value="UniProtKB-KW"/>
</dbReference>
<feature type="transmembrane region" description="Helical" evidence="1">
    <location>
        <begin position="127"/>
        <end position="149"/>
    </location>
</feature>
<evidence type="ECO:0000256" key="1">
    <source>
        <dbReference type="SAM" id="Phobius"/>
    </source>
</evidence>
<dbReference type="OrthoDB" id="110250at2"/>
<sequence length="335" mass="38187">MDTATHFAFGFGLAGLAQIDPNVSVDAWTTAAVMIGTVAGSQAPDFDTLIRFRGNELYVRHHRGMSHSIPAWFFWTALISTAVWLAIPAVPYLTLAAWVFAAVLLHVATDMFNTYGTQAFRPITRHWVAWNIIHIFDPFLFGAHLLALALWALDAVPAVVLFPTLYGVLLLYYVWRTVVHILTERTLPKRDPTGREGDEYTAIPTVNWSVWNVVRKNREGNYTIGVWRSGRLKWTDEYVCESSPLIEKSKRHPAVASFLSFSSHPCPHEERRGSETIVRWLDARYQHRKQYPFLAVVKYNANKEPVFSYVGWISEEKLERKLQDAPSKPMLVGTR</sequence>
<dbReference type="AlphaFoldDB" id="A0A5R9GGP9"/>
<keyword evidence="1" id="KW-0812">Transmembrane</keyword>
<feature type="transmembrane region" description="Helical" evidence="1">
    <location>
        <begin position="69"/>
        <end position="87"/>
    </location>
</feature>
<organism evidence="2 3">
    <name type="scientific">Paenibacillus antri</name>
    <dbReference type="NCBI Taxonomy" id="2582848"/>
    <lineage>
        <taxon>Bacteria</taxon>
        <taxon>Bacillati</taxon>
        <taxon>Bacillota</taxon>
        <taxon>Bacilli</taxon>
        <taxon>Bacillales</taxon>
        <taxon>Paenibacillaceae</taxon>
        <taxon>Paenibacillus</taxon>
    </lineage>
</organism>
<dbReference type="PANTHER" id="PTHR40031">
    <property type="entry name" value="HYPOTHETICAL MEMBRANE SPANNING PROTEIN"/>
    <property type="match status" value="1"/>
</dbReference>
<comment type="caution">
    <text evidence="2">The sequence shown here is derived from an EMBL/GenBank/DDBJ whole genome shotgun (WGS) entry which is preliminary data.</text>
</comment>
<dbReference type="Pfam" id="PF04307">
    <property type="entry name" value="YdjM"/>
    <property type="match status" value="1"/>
</dbReference>
<keyword evidence="1" id="KW-1133">Transmembrane helix</keyword>
<dbReference type="Proteomes" id="UP000309676">
    <property type="component" value="Unassembled WGS sequence"/>
</dbReference>
<dbReference type="EMBL" id="VCIW01000002">
    <property type="protein sequence ID" value="TLS53350.1"/>
    <property type="molecule type" value="Genomic_DNA"/>
</dbReference>
<dbReference type="InterPro" id="IPR053170">
    <property type="entry name" value="Transcription_regulator"/>
</dbReference>
<accession>A0A5R9GGP9</accession>
<feature type="transmembrane region" description="Helical" evidence="1">
    <location>
        <begin position="93"/>
        <end position="115"/>
    </location>
</feature>
<keyword evidence="3" id="KW-1185">Reference proteome</keyword>
<evidence type="ECO:0000313" key="2">
    <source>
        <dbReference type="EMBL" id="TLS53350.1"/>
    </source>
</evidence>
<reference evidence="2 3" key="1">
    <citation type="submission" date="2019-05" db="EMBL/GenBank/DDBJ databases">
        <authorList>
            <person name="Narsing Rao M.P."/>
            <person name="Li W.J."/>
        </authorList>
    </citation>
    <scope>NUCLEOTIDE SEQUENCE [LARGE SCALE GENOMIC DNA]</scope>
    <source>
        <strain evidence="2 3">SYSU_K30003</strain>
    </source>
</reference>
<evidence type="ECO:0000313" key="3">
    <source>
        <dbReference type="Proteomes" id="UP000309676"/>
    </source>
</evidence>
<keyword evidence="2" id="KW-0378">Hydrolase</keyword>